<sequence length="186" mass="21304">MTGIDKNYKVPEFDVPLSNNISSADMAEKLSEDERDKKYIKHTNRIHEPIAITRVNSRATFKLNLDKKSKTWVARTFVPEHSHELAANFKTQFLRSYRMVKDFDNALPNSMKTVGHLAQLKSEIKELSVSNEGDRDRPFSVEKKTRIVKNPLVVKTKGAISTNVNKGVNIRKCGYYEQDEHAAHKC</sequence>
<accession>A0AAP0QDD6</accession>
<organism evidence="1 2">
    <name type="scientific">Citrus x changshan-huyou</name>
    <dbReference type="NCBI Taxonomy" id="2935761"/>
    <lineage>
        <taxon>Eukaryota</taxon>
        <taxon>Viridiplantae</taxon>
        <taxon>Streptophyta</taxon>
        <taxon>Embryophyta</taxon>
        <taxon>Tracheophyta</taxon>
        <taxon>Spermatophyta</taxon>
        <taxon>Magnoliopsida</taxon>
        <taxon>eudicotyledons</taxon>
        <taxon>Gunneridae</taxon>
        <taxon>Pentapetalae</taxon>
        <taxon>rosids</taxon>
        <taxon>malvids</taxon>
        <taxon>Sapindales</taxon>
        <taxon>Rutaceae</taxon>
        <taxon>Aurantioideae</taxon>
        <taxon>Citrus</taxon>
    </lineage>
</organism>
<evidence type="ECO:0008006" key="3">
    <source>
        <dbReference type="Google" id="ProtNLM"/>
    </source>
</evidence>
<keyword evidence="2" id="KW-1185">Reference proteome</keyword>
<gene>
    <name evidence="1" type="ORF">WN944_018669</name>
</gene>
<evidence type="ECO:0000313" key="2">
    <source>
        <dbReference type="Proteomes" id="UP001428341"/>
    </source>
</evidence>
<dbReference type="Proteomes" id="UP001428341">
    <property type="component" value="Unassembled WGS sequence"/>
</dbReference>
<reference evidence="1 2" key="1">
    <citation type="submission" date="2024-05" db="EMBL/GenBank/DDBJ databases">
        <title>Haplotype-resolved chromosome-level genome assembly of Huyou (Citrus changshanensis).</title>
        <authorList>
            <person name="Miao C."/>
            <person name="Chen W."/>
            <person name="Wu Y."/>
            <person name="Wang L."/>
            <person name="Zhao S."/>
            <person name="Grierson D."/>
            <person name="Xu C."/>
            <person name="Chen K."/>
        </authorList>
    </citation>
    <scope>NUCLEOTIDE SEQUENCE [LARGE SCALE GENOMIC DNA]</scope>
    <source>
        <strain evidence="1">01-14</strain>
        <tissue evidence="1">Leaf</tissue>
    </source>
</reference>
<proteinExistence type="predicted"/>
<dbReference type="EMBL" id="JBCGBO010000007">
    <property type="protein sequence ID" value="KAK9187277.1"/>
    <property type="molecule type" value="Genomic_DNA"/>
</dbReference>
<name>A0AAP0QDD6_9ROSI</name>
<protein>
    <recommendedName>
        <fullName evidence="3">Protein FAR1-RELATED SEQUENCE</fullName>
    </recommendedName>
</protein>
<evidence type="ECO:0000313" key="1">
    <source>
        <dbReference type="EMBL" id="KAK9187277.1"/>
    </source>
</evidence>
<comment type="caution">
    <text evidence="1">The sequence shown here is derived from an EMBL/GenBank/DDBJ whole genome shotgun (WGS) entry which is preliminary data.</text>
</comment>
<dbReference type="AlphaFoldDB" id="A0AAP0QDD6"/>